<organism evidence="1 2">
    <name type="scientific">Lactobacillus kalixensis DSM 16043</name>
    <dbReference type="NCBI Taxonomy" id="1423763"/>
    <lineage>
        <taxon>Bacteria</taxon>
        <taxon>Bacillati</taxon>
        <taxon>Bacillota</taxon>
        <taxon>Bacilli</taxon>
        <taxon>Lactobacillales</taxon>
        <taxon>Lactobacillaceae</taxon>
        <taxon>Lactobacillus</taxon>
    </lineage>
</organism>
<accession>A0A0R1UD12</accession>
<dbReference type="AlphaFoldDB" id="A0A0R1UD12"/>
<dbReference type="PATRIC" id="fig|1423763.3.peg.1045"/>
<dbReference type="SUPFAM" id="SSF88946">
    <property type="entry name" value="Sigma2 domain of RNA polymerase sigma factors"/>
    <property type="match status" value="1"/>
</dbReference>
<dbReference type="OrthoDB" id="1767844at2"/>
<dbReference type="InterPro" id="IPR013325">
    <property type="entry name" value="RNA_pol_sigma_r2"/>
</dbReference>
<proteinExistence type="predicted"/>
<sequence>MRKNTGENYLMKIVKVTEEKERELIAAVAENNEEALLELFELHKPIVEHSKKMYWMRSFDSQDWDQEALISCHEAALRYEHSRGRFGTFYKRQLHNKAISFLRHSRAKTRVANEQAISLEKLTEDSDIEINKDNMEEICIIDYWQGNKFFSELTLLELTAFKVLIGELTYKDAKQFFNYSEVQLKRAANRVQQKFDRTLLIV</sequence>
<keyword evidence="2" id="KW-1185">Reference proteome</keyword>
<evidence type="ECO:0000313" key="1">
    <source>
        <dbReference type="EMBL" id="KRL91198.1"/>
    </source>
</evidence>
<dbReference type="Gene3D" id="1.10.1740.10">
    <property type="match status" value="1"/>
</dbReference>
<dbReference type="GO" id="GO:0006352">
    <property type="term" value="P:DNA-templated transcription initiation"/>
    <property type="evidence" value="ECO:0007669"/>
    <property type="project" value="InterPro"/>
</dbReference>
<gene>
    <name evidence="1" type="ORF">FC46_GL001029</name>
</gene>
<dbReference type="STRING" id="1423763.FC46_GL001029"/>
<evidence type="ECO:0000313" key="2">
    <source>
        <dbReference type="Proteomes" id="UP000051036"/>
    </source>
</evidence>
<name>A0A0R1UD12_9LACO</name>
<dbReference type="EMBL" id="AZFM01000003">
    <property type="protein sequence ID" value="KRL91198.1"/>
    <property type="molecule type" value="Genomic_DNA"/>
</dbReference>
<dbReference type="GO" id="GO:0003700">
    <property type="term" value="F:DNA-binding transcription factor activity"/>
    <property type="evidence" value="ECO:0007669"/>
    <property type="project" value="InterPro"/>
</dbReference>
<dbReference type="Proteomes" id="UP000051036">
    <property type="component" value="Unassembled WGS sequence"/>
</dbReference>
<reference evidence="1 2" key="1">
    <citation type="journal article" date="2015" name="Genome Announc.">
        <title>Expanding the biotechnology potential of lactobacilli through comparative genomics of 213 strains and associated genera.</title>
        <authorList>
            <person name="Sun Z."/>
            <person name="Harris H.M."/>
            <person name="McCann A."/>
            <person name="Guo C."/>
            <person name="Argimon S."/>
            <person name="Zhang W."/>
            <person name="Yang X."/>
            <person name="Jeffery I.B."/>
            <person name="Cooney J.C."/>
            <person name="Kagawa T.F."/>
            <person name="Liu W."/>
            <person name="Song Y."/>
            <person name="Salvetti E."/>
            <person name="Wrobel A."/>
            <person name="Rasinkangas P."/>
            <person name="Parkhill J."/>
            <person name="Rea M.C."/>
            <person name="O'Sullivan O."/>
            <person name="Ritari J."/>
            <person name="Douillard F.P."/>
            <person name="Paul Ross R."/>
            <person name="Yang R."/>
            <person name="Briner A.E."/>
            <person name="Felis G.E."/>
            <person name="de Vos W.M."/>
            <person name="Barrangou R."/>
            <person name="Klaenhammer T.R."/>
            <person name="Caufield P.W."/>
            <person name="Cui Y."/>
            <person name="Zhang H."/>
            <person name="O'Toole P.W."/>
        </authorList>
    </citation>
    <scope>NUCLEOTIDE SEQUENCE [LARGE SCALE GENOMIC DNA]</scope>
    <source>
        <strain evidence="1 2">DSM 16043</strain>
    </source>
</reference>
<protein>
    <submittedName>
        <fullName evidence="1">Uncharacterized protein</fullName>
    </submittedName>
</protein>
<comment type="caution">
    <text evidence="1">The sequence shown here is derived from an EMBL/GenBank/DDBJ whole genome shotgun (WGS) entry which is preliminary data.</text>
</comment>